<protein>
    <submittedName>
        <fullName evidence="1">Uncharacterized protein</fullName>
    </submittedName>
</protein>
<evidence type="ECO:0000313" key="1">
    <source>
        <dbReference type="EMBL" id="CAH2300267.1"/>
    </source>
</evidence>
<gene>
    <name evidence="1" type="ORF">PECUL_23A058696</name>
</gene>
<dbReference type="Proteomes" id="UP001295444">
    <property type="component" value="Chromosome 06"/>
</dbReference>
<accession>A0AAD1SF38</accession>
<reference evidence="1" key="1">
    <citation type="submission" date="2022-03" db="EMBL/GenBank/DDBJ databases">
        <authorList>
            <person name="Alioto T."/>
            <person name="Alioto T."/>
            <person name="Gomez Garrido J."/>
        </authorList>
    </citation>
    <scope>NUCLEOTIDE SEQUENCE</scope>
</reference>
<dbReference type="EMBL" id="OW240917">
    <property type="protein sequence ID" value="CAH2300267.1"/>
    <property type="molecule type" value="Genomic_DNA"/>
</dbReference>
<name>A0AAD1SF38_PELCU</name>
<proteinExistence type="predicted"/>
<dbReference type="AlphaFoldDB" id="A0AAD1SF38"/>
<organism evidence="1 2">
    <name type="scientific">Pelobates cultripes</name>
    <name type="common">Western spadefoot toad</name>
    <dbReference type="NCBI Taxonomy" id="61616"/>
    <lineage>
        <taxon>Eukaryota</taxon>
        <taxon>Metazoa</taxon>
        <taxon>Chordata</taxon>
        <taxon>Craniata</taxon>
        <taxon>Vertebrata</taxon>
        <taxon>Euteleostomi</taxon>
        <taxon>Amphibia</taxon>
        <taxon>Batrachia</taxon>
        <taxon>Anura</taxon>
        <taxon>Pelobatoidea</taxon>
        <taxon>Pelobatidae</taxon>
        <taxon>Pelobates</taxon>
    </lineage>
</organism>
<keyword evidence="2" id="KW-1185">Reference proteome</keyword>
<sequence>MDNPCTNNLILYHWLWSGLQTHHSRKPAAADSSLFSSLVHSPSGPAGNIPAPTERVLTSAELLGDISEGGLHVAPLKWTAVMLHKLTCNLATGKLISRKDSTPCTNNIGEAGRSGAGHLQSQYLWRNLQTELRFSAPLPSRLQHANTNNTHIQARNPLSSGPYHSSLEGDLFPAAYSPLGKIELAS</sequence>
<evidence type="ECO:0000313" key="2">
    <source>
        <dbReference type="Proteomes" id="UP001295444"/>
    </source>
</evidence>